<accession>A0AAV7F6A9</accession>
<reference evidence="3 4" key="1">
    <citation type="submission" date="2021-07" db="EMBL/GenBank/DDBJ databases">
        <title>The Aristolochia fimbriata genome: insights into angiosperm evolution, floral development and chemical biosynthesis.</title>
        <authorList>
            <person name="Jiao Y."/>
        </authorList>
    </citation>
    <scope>NUCLEOTIDE SEQUENCE [LARGE SCALE GENOMIC DNA]</scope>
    <source>
        <strain evidence="3">IBCAS-2021</strain>
        <tissue evidence="3">Leaf</tissue>
    </source>
</reference>
<gene>
    <name evidence="3" type="ORF">H6P81_000707</name>
</gene>
<feature type="compositionally biased region" description="Polar residues" evidence="1">
    <location>
        <begin position="473"/>
        <end position="505"/>
    </location>
</feature>
<dbReference type="InterPro" id="IPR012921">
    <property type="entry name" value="SPOC_C"/>
</dbReference>
<proteinExistence type="predicted"/>
<dbReference type="EMBL" id="JAINDJ010000002">
    <property type="protein sequence ID" value="KAG9456199.1"/>
    <property type="molecule type" value="Genomic_DNA"/>
</dbReference>
<evidence type="ECO:0000259" key="2">
    <source>
        <dbReference type="Pfam" id="PF07744"/>
    </source>
</evidence>
<dbReference type="GO" id="GO:0006351">
    <property type="term" value="P:DNA-templated transcription"/>
    <property type="evidence" value="ECO:0007669"/>
    <property type="project" value="TreeGrafter"/>
</dbReference>
<dbReference type="Pfam" id="PF07744">
    <property type="entry name" value="SPOC"/>
    <property type="match status" value="1"/>
</dbReference>
<name>A0AAV7F6A9_ARIFI</name>
<organism evidence="3 4">
    <name type="scientific">Aristolochia fimbriata</name>
    <name type="common">White veined hardy Dutchman's pipe vine</name>
    <dbReference type="NCBI Taxonomy" id="158543"/>
    <lineage>
        <taxon>Eukaryota</taxon>
        <taxon>Viridiplantae</taxon>
        <taxon>Streptophyta</taxon>
        <taxon>Embryophyta</taxon>
        <taxon>Tracheophyta</taxon>
        <taxon>Spermatophyta</taxon>
        <taxon>Magnoliopsida</taxon>
        <taxon>Magnoliidae</taxon>
        <taxon>Piperales</taxon>
        <taxon>Aristolochiaceae</taxon>
        <taxon>Aristolochia</taxon>
    </lineage>
</organism>
<comment type="caution">
    <text evidence="3">The sequence shown here is derived from an EMBL/GenBank/DDBJ whole genome shotgun (WGS) entry which is preliminary data.</text>
</comment>
<protein>
    <recommendedName>
        <fullName evidence="2">Spen paralogue and orthologue SPOC C-terminal domain-containing protein</fullName>
    </recommendedName>
</protein>
<dbReference type="PANTHER" id="PTHR11477">
    <property type="entry name" value="TRANSCRIPTION FACTOR S-II ZINC FINGER DOMAIN-CONTAINING PROTEIN"/>
    <property type="match status" value="1"/>
</dbReference>
<evidence type="ECO:0000256" key="1">
    <source>
        <dbReference type="SAM" id="MobiDB-lite"/>
    </source>
</evidence>
<feature type="compositionally biased region" description="Low complexity" evidence="1">
    <location>
        <begin position="30"/>
        <end position="42"/>
    </location>
</feature>
<dbReference type="Proteomes" id="UP000825729">
    <property type="component" value="Unassembled WGS sequence"/>
</dbReference>
<dbReference type="GO" id="GO:0005634">
    <property type="term" value="C:nucleus"/>
    <property type="evidence" value="ECO:0007669"/>
    <property type="project" value="TreeGrafter"/>
</dbReference>
<dbReference type="PANTHER" id="PTHR11477:SF37">
    <property type="entry name" value="SPEN PARALOGUE AND ORTHOLOGUE SPOC C-TERMINAL DOMAIN-CONTAINING PROTEIN"/>
    <property type="match status" value="1"/>
</dbReference>
<feature type="region of interest" description="Disordered" evidence="1">
    <location>
        <begin position="556"/>
        <end position="609"/>
    </location>
</feature>
<feature type="region of interest" description="Disordered" evidence="1">
    <location>
        <begin position="20"/>
        <end position="44"/>
    </location>
</feature>
<dbReference type="CDD" id="cd21538">
    <property type="entry name" value="SPOC_TFIIS"/>
    <property type="match status" value="1"/>
</dbReference>
<keyword evidence="4" id="KW-1185">Reference proteome</keyword>
<evidence type="ECO:0000313" key="3">
    <source>
        <dbReference type="EMBL" id="KAG9456199.1"/>
    </source>
</evidence>
<feature type="region of interest" description="Disordered" evidence="1">
    <location>
        <begin position="388"/>
        <end position="408"/>
    </location>
</feature>
<sequence length="609" mass="66491">MNPTPPYSVQHASSLADLIRKRKAANPDQSGSIILGKSSKSIRVNPDKPNKGLQLDECPLCGPDTSKSVVGTDCDGIIMKTSGDLGTKNFQHPLVQKKSPEYSIGHQDRPTEIGNDASNVPVSMPLKAVEKLWDGSLQLSATTAVSALAFFKSGEKASKIKWPKTVEVKGKVRLDAFEKFIQELPRSRNRTLMVTSLCWDVGSSKTGLLAMKEAAKNYKEGKRVGLAEISPGVVLYVCPRSDTIITILAKYGFFKGKAVLEDDRDALIGCVVWRRNRTSSVSSKTSEQKALSQVGRSVESPSDAVVVKPEVLHERHINPPSAVEAKSQISEVTENNTKDPPSVDDFPSKTVLKPAERFQISSGELPSTARHDLITLETVPKELVTEVASPKNSRNMGSSDPLHSEASELGLGTQTRYAARTDDDDLPEFDFRTACGGLLPSPASELGLLNDKELFSERRDDCDSVSRLLPTSNAVGNNHQRVPQPSAFQVPATSPRTDSRTSQKNIWDDDDDNMPEWSPPDLQHKAIRPHMPSPLTTALTAQRGPPWSLMPRNPTAQVRPPHCPSMQMRPVAGSARGNSTYAPGYGNTDPALRPRFSVFNRGPRINRRG</sequence>
<dbReference type="AlphaFoldDB" id="A0AAV7F6A9"/>
<evidence type="ECO:0000313" key="4">
    <source>
        <dbReference type="Proteomes" id="UP000825729"/>
    </source>
</evidence>
<feature type="domain" description="Spen paralogue and orthologue SPOC C-terminal" evidence="2">
    <location>
        <begin position="130"/>
        <end position="274"/>
    </location>
</feature>
<feature type="region of interest" description="Disordered" evidence="1">
    <location>
        <begin position="473"/>
        <end position="514"/>
    </location>
</feature>